<keyword evidence="2" id="KW-0378">Hydrolase</keyword>
<dbReference type="SUPFAM" id="SSF50494">
    <property type="entry name" value="Trypsin-like serine proteases"/>
    <property type="match status" value="1"/>
</dbReference>
<evidence type="ECO:0000256" key="2">
    <source>
        <dbReference type="ARBA" id="ARBA00022801"/>
    </source>
</evidence>
<evidence type="ECO:0000313" key="6">
    <source>
        <dbReference type="EMBL" id="KUO39459.1"/>
    </source>
</evidence>
<keyword evidence="1" id="KW-0645">Protease</keyword>
<reference evidence="6 7" key="1">
    <citation type="journal article" date="2016" name="Nat. Microbiol.">
        <title>Genomic inference of the metabolism of cosmopolitan subsurface Archaea, Hadesarchaea.</title>
        <authorList>
            <person name="Baker B.J."/>
            <person name="Saw J.H."/>
            <person name="Lind A.E."/>
            <person name="Lazar C.S."/>
            <person name="Hinrichs K.-U."/>
            <person name="Teske A.P."/>
            <person name="Ettema T.J."/>
        </authorList>
    </citation>
    <scope>NUCLEOTIDE SEQUENCE [LARGE SCALE GENOMIC DNA]</scope>
</reference>
<evidence type="ECO:0000256" key="1">
    <source>
        <dbReference type="ARBA" id="ARBA00022670"/>
    </source>
</evidence>
<evidence type="ECO:0000256" key="4">
    <source>
        <dbReference type="SAM" id="Phobius"/>
    </source>
</evidence>
<dbReference type="Gene3D" id="2.30.42.10">
    <property type="match status" value="1"/>
</dbReference>
<keyword evidence="4" id="KW-0812">Transmembrane</keyword>
<feature type="transmembrane region" description="Helical" evidence="4">
    <location>
        <begin position="12"/>
        <end position="35"/>
    </location>
</feature>
<dbReference type="InterPro" id="IPR001478">
    <property type="entry name" value="PDZ"/>
</dbReference>
<dbReference type="EMBL" id="LQMQ01000064">
    <property type="protein sequence ID" value="KUO39459.1"/>
    <property type="molecule type" value="Genomic_DNA"/>
</dbReference>
<protein>
    <recommendedName>
        <fullName evidence="5">PDZ domain-containing protein</fullName>
    </recommendedName>
</protein>
<proteinExistence type="predicted"/>
<dbReference type="InterPro" id="IPR051201">
    <property type="entry name" value="Chloro_Bact_Ser_Proteases"/>
</dbReference>
<dbReference type="Pfam" id="PF13180">
    <property type="entry name" value="PDZ_2"/>
    <property type="match status" value="1"/>
</dbReference>
<dbReference type="Gene3D" id="2.40.10.120">
    <property type="match status" value="1"/>
</dbReference>
<dbReference type="Proteomes" id="UP000074294">
    <property type="component" value="Unassembled WGS sequence"/>
</dbReference>
<keyword evidence="4" id="KW-1133">Transmembrane helix</keyword>
<sequence length="397" mass="42069">MPRRRGRYTGSLLIGLVAVALVVGLLAGGIVSYSATMQEIRRLQDQLSSFENQFSSLRNQIAELGKENVIYVVQDNFSLSDLYEKVKDAVVVIRGVVVGGVVQGSGFLYNFEGQPVIITNFHVVNGAGEITVTFRDGNTYPATVLGTDPYADLAVLSTSAPNTEIRTLEIVSSSTLKVGDTVVAVGNPYGLTGSMTVGIVSQLGRTLQESTIGNYSIANIIQTSAPINPGNSGGPLLNYRGQVVGITTAIVADSQGLGFAVPSNTILREIESLVTTGTYTRHPWLGAMGHDMSYEIAKAMKTDVTYGWLIASVVPGGPADKAGLRGGTQQIMTSSGALVTIGGDILIAIDGFRIITIDDLLSYMEEHTTPGQVVNFTVVRNNSRINVAVELGTRPPL</sequence>
<dbReference type="InterPro" id="IPR009003">
    <property type="entry name" value="Peptidase_S1_PA"/>
</dbReference>
<gene>
    <name evidence="6" type="ORF">APZ16_02425</name>
</gene>
<dbReference type="PANTHER" id="PTHR43343:SF3">
    <property type="entry name" value="PROTEASE DO-LIKE 8, CHLOROPLASTIC"/>
    <property type="match status" value="1"/>
</dbReference>
<organism evidence="6 7">
    <name type="scientific">Hadarchaeum yellowstonense</name>
    <dbReference type="NCBI Taxonomy" id="1776334"/>
    <lineage>
        <taxon>Archaea</taxon>
        <taxon>Methanobacteriati</taxon>
        <taxon>Candidatus Hadarchaeota</taxon>
        <taxon>Candidatus Hadarchaeia</taxon>
        <taxon>Candidatus Hadarchaeales</taxon>
        <taxon>Candidatus Hadarchaeaceae</taxon>
        <taxon>Candidatus Hadarchaeum</taxon>
    </lineage>
</organism>
<feature type="domain" description="PDZ" evidence="5">
    <location>
        <begin position="304"/>
        <end position="391"/>
    </location>
</feature>
<keyword evidence="3" id="KW-0175">Coiled coil</keyword>
<dbReference type="STRING" id="1776334.APZ16_02425"/>
<dbReference type="PRINTS" id="PR00834">
    <property type="entry name" value="PROTEASES2C"/>
</dbReference>
<dbReference type="Pfam" id="PF13365">
    <property type="entry name" value="Trypsin_2"/>
    <property type="match status" value="1"/>
</dbReference>
<dbReference type="PANTHER" id="PTHR43343">
    <property type="entry name" value="PEPTIDASE S12"/>
    <property type="match status" value="1"/>
</dbReference>
<accession>A0A147JSI2</accession>
<dbReference type="InterPro" id="IPR001940">
    <property type="entry name" value="Peptidase_S1C"/>
</dbReference>
<dbReference type="InterPro" id="IPR036034">
    <property type="entry name" value="PDZ_sf"/>
</dbReference>
<dbReference type="AlphaFoldDB" id="A0A147JSI2"/>
<dbReference type="GO" id="GO:0004252">
    <property type="term" value="F:serine-type endopeptidase activity"/>
    <property type="evidence" value="ECO:0007669"/>
    <property type="project" value="InterPro"/>
</dbReference>
<feature type="coiled-coil region" evidence="3">
    <location>
        <begin position="33"/>
        <end position="67"/>
    </location>
</feature>
<name>A0A147JSI2_HADYE</name>
<dbReference type="SUPFAM" id="SSF50156">
    <property type="entry name" value="PDZ domain-like"/>
    <property type="match status" value="1"/>
</dbReference>
<evidence type="ECO:0000259" key="5">
    <source>
        <dbReference type="Pfam" id="PF13180"/>
    </source>
</evidence>
<dbReference type="GO" id="GO:0006508">
    <property type="term" value="P:proteolysis"/>
    <property type="evidence" value="ECO:0007669"/>
    <property type="project" value="UniProtKB-KW"/>
</dbReference>
<evidence type="ECO:0000256" key="3">
    <source>
        <dbReference type="SAM" id="Coils"/>
    </source>
</evidence>
<keyword evidence="4" id="KW-0472">Membrane</keyword>
<evidence type="ECO:0000313" key="7">
    <source>
        <dbReference type="Proteomes" id="UP000074294"/>
    </source>
</evidence>
<comment type="caution">
    <text evidence="6">The sequence shown here is derived from an EMBL/GenBank/DDBJ whole genome shotgun (WGS) entry which is preliminary data.</text>
</comment>